<comment type="caution">
    <text evidence="2">The sequence shown here is derived from an EMBL/GenBank/DDBJ whole genome shotgun (WGS) entry which is preliminary data.</text>
</comment>
<evidence type="ECO:0000259" key="1">
    <source>
        <dbReference type="SMART" id="SM00849"/>
    </source>
</evidence>
<dbReference type="Pfam" id="PF00753">
    <property type="entry name" value="Lactamase_B"/>
    <property type="match status" value="1"/>
</dbReference>
<reference evidence="2 3" key="1">
    <citation type="submission" date="2024-01" db="EMBL/GenBank/DDBJ databases">
        <title>Pedobacter sp. nov., isolated from oil-contaminated soil.</title>
        <authorList>
            <person name="Le N.T.T."/>
        </authorList>
    </citation>
    <scope>NUCLEOTIDE SEQUENCE [LARGE SCALE GENOMIC DNA]</scope>
    <source>
        <strain evidence="2 3">VNH31</strain>
    </source>
</reference>
<dbReference type="InterPro" id="IPR052533">
    <property type="entry name" value="WalJ/YycJ-like"/>
</dbReference>
<dbReference type="InterPro" id="IPR001279">
    <property type="entry name" value="Metallo-B-lactamas"/>
</dbReference>
<dbReference type="Gene3D" id="3.60.15.10">
    <property type="entry name" value="Ribonuclease Z/Hydroxyacylglutathione hydrolase-like"/>
    <property type="match status" value="1"/>
</dbReference>
<gene>
    <name evidence="2" type="ORF">VRU49_09000</name>
</gene>
<feature type="domain" description="Metallo-beta-lactamase" evidence="1">
    <location>
        <begin position="13"/>
        <end position="188"/>
    </location>
</feature>
<dbReference type="EMBL" id="JAZDQU010000002">
    <property type="protein sequence ID" value="MEE1885551.1"/>
    <property type="molecule type" value="Genomic_DNA"/>
</dbReference>
<dbReference type="PANTHER" id="PTHR47619">
    <property type="entry name" value="METALLO-HYDROLASE YYCJ-RELATED"/>
    <property type="match status" value="1"/>
</dbReference>
<dbReference type="SUPFAM" id="SSF56281">
    <property type="entry name" value="Metallo-hydrolase/oxidoreductase"/>
    <property type="match status" value="1"/>
</dbReference>
<dbReference type="SMART" id="SM00849">
    <property type="entry name" value="Lactamase_B"/>
    <property type="match status" value="1"/>
</dbReference>
<evidence type="ECO:0000313" key="3">
    <source>
        <dbReference type="Proteomes" id="UP001337681"/>
    </source>
</evidence>
<protein>
    <submittedName>
        <fullName evidence="2">MBL fold metallo-hydrolase</fullName>
    </submittedName>
</protein>
<organism evidence="2 3">
    <name type="scientific">Pedobacter flavus</name>
    <dbReference type="NCBI Taxonomy" id="3113906"/>
    <lineage>
        <taxon>Bacteria</taxon>
        <taxon>Pseudomonadati</taxon>
        <taxon>Bacteroidota</taxon>
        <taxon>Sphingobacteriia</taxon>
        <taxon>Sphingobacteriales</taxon>
        <taxon>Sphingobacteriaceae</taxon>
        <taxon>Pedobacter</taxon>
    </lineage>
</organism>
<dbReference type="PANTHER" id="PTHR47619:SF1">
    <property type="entry name" value="EXODEOXYRIBONUCLEASE WALJ"/>
    <property type="match status" value="1"/>
</dbReference>
<dbReference type="RefSeq" id="WP_330146446.1">
    <property type="nucleotide sequence ID" value="NZ_JAZDQU010000002.1"/>
</dbReference>
<proteinExistence type="predicted"/>
<dbReference type="Proteomes" id="UP001337681">
    <property type="component" value="Unassembled WGS sequence"/>
</dbReference>
<name>A0ABU7H2M2_9SPHI</name>
<accession>A0ABU7H2M2</accession>
<dbReference type="InterPro" id="IPR036866">
    <property type="entry name" value="RibonucZ/Hydroxyglut_hydro"/>
</dbReference>
<evidence type="ECO:0000313" key="2">
    <source>
        <dbReference type="EMBL" id="MEE1885551.1"/>
    </source>
</evidence>
<sequence>MHIKFASLNSGSNGNSYFVGTDDHKVLIDAGISAKEIGARLTRLNLDPNSIEAIFISHEHSDHIKGLEVFVKKYKTKVFISEPTYFNSRLNIDKGLLYFIQDGEEINIGNLKIDCFRKIHDAIDPFSFTVSSFDLKIGVFTDLGSVCTNLIKHFSSCNAAFLEANYDVELLKNSNYPYYLKSRISDGKGHLSNLLALELFNNHKNEQLSHLILSHLSENNNCPDLVGSLFEQFSGHTLINVASRFKESELFSINSELSLSHKTKNRHIQTSLF</sequence>
<keyword evidence="3" id="KW-1185">Reference proteome</keyword>